<dbReference type="Proteomes" id="UP001430306">
    <property type="component" value="Unassembled WGS sequence"/>
</dbReference>
<dbReference type="EMBL" id="JAJKFW010000004">
    <property type="protein sequence ID" value="MCC9641074.1"/>
    <property type="molecule type" value="Genomic_DNA"/>
</dbReference>
<comment type="caution">
    <text evidence="2">The sequence shown here is derived from an EMBL/GenBank/DDBJ whole genome shotgun (WGS) entry which is preliminary data.</text>
</comment>
<name>A0ABS8NC00_9BACT</name>
<feature type="region of interest" description="Disordered" evidence="1">
    <location>
        <begin position="152"/>
        <end position="175"/>
    </location>
</feature>
<dbReference type="SUPFAM" id="SSF52540">
    <property type="entry name" value="P-loop containing nucleoside triphosphate hydrolases"/>
    <property type="match status" value="1"/>
</dbReference>
<accession>A0ABS8NC00</accession>
<keyword evidence="2" id="KW-0547">Nucleotide-binding</keyword>
<evidence type="ECO:0000313" key="3">
    <source>
        <dbReference type="Proteomes" id="UP001430306"/>
    </source>
</evidence>
<sequence>MHSLHFVTGAAGVGKSTFGRELATRLSAVVLDSDTVTEPVVRAGMQAVGLDPTDRDSPTYKQIFRDAVYECLFQTAMENLPHVSVVIVGPFTRELRDPNWPRHMADRLGVQPTIWLLTCDDEIRRQRIERRGNPRDQAKLVDWAQHVADAPPAEPAFEVERVDTSDPASSKPIQD</sequence>
<gene>
    <name evidence="2" type="ORF">LOC71_02230</name>
</gene>
<feature type="compositionally biased region" description="Polar residues" evidence="1">
    <location>
        <begin position="166"/>
        <end position="175"/>
    </location>
</feature>
<keyword evidence="2" id="KW-0067">ATP-binding</keyword>
<organism evidence="2 3">
    <name type="scientific">Rhodopirellula halodulae</name>
    <dbReference type="NCBI Taxonomy" id="2894198"/>
    <lineage>
        <taxon>Bacteria</taxon>
        <taxon>Pseudomonadati</taxon>
        <taxon>Planctomycetota</taxon>
        <taxon>Planctomycetia</taxon>
        <taxon>Pirellulales</taxon>
        <taxon>Pirellulaceae</taxon>
        <taxon>Rhodopirellula</taxon>
    </lineage>
</organism>
<reference evidence="2" key="1">
    <citation type="submission" date="2021-11" db="EMBL/GenBank/DDBJ databases">
        <title>Genome sequence.</title>
        <authorList>
            <person name="Sun Q."/>
        </authorList>
    </citation>
    <scope>NUCLEOTIDE SEQUENCE</scope>
    <source>
        <strain evidence="2">JC740</strain>
    </source>
</reference>
<dbReference type="InterPro" id="IPR027417">
    <property type="entry name" value="P-loop_NTPase"/>
</dbReference>
<evidence type="ECO:0000313" key="2">
    <source>
        <dbReference type="EMBL" id="MCC9641074.1"/>
    </source>
</evidence>
<keyword evidence="3" id="KW-1185">Reference proteome</keyword>
<dbReference type="RefSeq" id="WP_230270971.1">
    <property type="nucleotide sequence ID" value="NZ_JAJKFW010000004.1"/>
</dbReference>
<dbReference type="GO" id="GO:0005524">
    <property type="term" value="F:ATP binding"/>
    <property type="evidence" value="ECO:0007669"/>
    <property type="project" value="UniProtKB-KW"/>
</dbReference>
<proteinExistence type="predicted"/>
<dbReference type="Pfam" id="PF13671">
    <property type="entry name" value="AAA_33"/>
    <property type="match status" value="1"/>
</dbReference>
<protein>
    <submittedName>
        <fullName evidence="2">ATP-binding protein</fullName>
    </submittedName>
</protein>
<dbReference type="Gene3D" id="3.40.50.300">
    <property type="entry name" value="P-loop containing nucleotide triphosphate hydrolases"/>
    <property type="match status" value="1"/>
</dbReference>
<evidence type="ECO:0000256" key="1">
    <source>
        <dbReference type="SAM" id="MobiDB-lite"/>
    </source>
</evidence>